<feature type="region of interest" description="Disordered" evidence="1">
    <location>
        <begin position="1"/>
        <end position="32"/>
    </location>
</feature>
<protein>
    <submittedName>
        <fullName evidence="3">Uncharacterized protein</fullName>
    </submittedName>
</protein>
<evidence type="ECO:0000313" key="4">
    <source>
        <dbReference type="Proteomes" id="UP001374893"/>
    </source>
</evidence>
<evidence type="ECO:0000256" key="2">
    <source>
        <dbReference type="SAM" id="Phobius"/>
    </source>
</evidence>
<evidence type="ECO:0000256" key="1">
    <source>
        <dbReference type="SAM" id="MobiDB-lite"/>
    </source>
</evidence>
<feature type="transmembrane region" description="Helical" evidence="2">
    <location>
        <begin position="62"/>
        <end position="85"/>
    </location>
</feature>
<dbReference type="RefSeq" id="WP_338688236.1">
    <property type="nucleotide sequence ID" value="NZ_AP024702.1"/>
</dbReference>
<reference evidence="3 4" key="1">
    <citation type="submission" date="2021-06" db="EMBL/GenBank/DDBJ databases">
        <title>Complete genome of Haloferula helveola possessing various polysaccharide degrading enzymes.</title>
        <authorList>
            <person name="Takami H."/>
            <person name="Huang C."/>
            <person name="Hamasaki K."/>
        </authorList>
    </citation>
    <scope>NUCLEOTIDE SEQUENCE [LARGE SCALE GENOMIC DNA]</scope>
    <source>
        <strain evidence="3 4">CN-1</strain>
    </source>
</reference>
<proteinExistence type="predicted"/>
<gene>
    <name evidence="3" type="ORF">HAHE_04600</name>
</gene>
<evidence type="ECO:0000313" key="3">
    <source>
        <dbReference type="EMBL" id="BCX46552.1"/>
    </source>
</evidence>
<organism evidence="3 4">
    <name type="scientific">Haloferula helveola</name>
    <dbReference type="NCBI Taxonomy" id="490095"/>
    <lineage>
        <taxon>Bacteria</taxon>
        <taxon>Pseudomonadati</taxon>
        <taxon>Verrucomicrobiota</taxon>
        <taxon>Verrucomicrobiia</taxon>
        <taxon>Verrucomicrobiales</taxon>
        <taxon>Verrucomicrobiaceae</taxon>
        <taxon>Haloferula</taxon>
    </lineage>
</organism>
<keyword evidence="4" id="KW-1185">Reference proteome</keyword>
<feature type="compositionally biased region" description="Basic and acidic residues" evidence="1">
    <location>
        <begin position="1"/>
        <end position="13"/>
    </location>
</feature>
<dbReference type="Proteomes" id="UP001374893">
    <property type="component" value="Chromosome"/>
</dbReference>
<keyword evidence="2" id="KW-0812">Transmembrane</keyword>
<sequence length="195" mass="20863">MKDELPEHLRPVRDALMQTAHGSEPEDFPEASEELLDDLEEKLRGRIPQRAAKPAVPWYQQVMSFLATPAFGAVAALVVILFFAAPLFTGPDRFRDPGDGSGSTARIVLVGADQGTFDSLSSDGLIDPASVVRTEEASEAESVEPPKLIVDFKAGTLRQVRADGTVVDSDLPEDPALLPGAIAKSLRSLDTAESP</sequence>
<keyword evidence="2" id="KW-0472">Membrane</keyword>
<dbReference type="EMBL" id="AP024702">
    <property type="protein sequence ID" value="BCX46552.1"/>
    <property type="molecule type" value="Genomic_DNA"/>
</dbReference>
<accession>A0ABN6H0C4</accession>
<name>A0ABN6H0C4_9BACT</name>
<keyword evidence="2" id="KW-1133">Transmembrane helix</keyword>